<name>A0ABN7SH94_OIKDI</name>
<protein>
    <submittedName>
        <fullName evidence="2">Oidioi.mRNA.OKI2018_I69.XSR.g16799.t1.cds</fullName>
    </submittedName>
</protein>
<organism evidence="2 3">
    <name type="scientific">Oikopleura dioica</name>
    <name type="common">Tunicate</name>
    <dbReference type="NCBI Taxonomy" id="34765"/>
    <lineage>
        <taxon>Eukaryota</taxon>
        <taxon>Metazoa</taxon>
        <taxon>Chordata</taxon>
        <taxon>Tunicata</taxon>
        <taxon>Appendicularia</taxon>
        <taxon>Copelata</taxon>
        <taxon>Oikopleuridae</taxon>
        <taxon>Oikopleura</taxon>
    </lineage>
</organism>
<keyword evidence="3" id="KW-1185">Reference proteome</keyword>
<proteinExistence type="predicted"/>
<evidence type="ECO:0000313" key="3">
    <source>
        <dbReference type="Proteomes" id="UP001158576"/>
    </source>
</evidence>
<evidence type="ECO:0000313" key="2">
    <source>
        <dbReference type="EMBL" id="CAG5100007.1"/>
    </source>
</evidence>
<feature type="chain" id="PRO_5046294574" evidence="1">
    <location>
        <begin position="17"/>
        <end position="252"/>
    </location>
</feature>
<feature type="signal peptide" evidence="1">
    <location>
        <begin position="1"/>
        <end position="16"/>
    </location>
</feature>
<keyword evidence="1" id="KW-0732">Signal</keyword>
<dbReference type="Proteomes" id="UP001158576">
    <property type="component" value="Chromosome XSR"/>
</dbReference>
<reference evidence="2 3" key="1">
    <citation type="submission" date="2021-04" db="EMBL/GenBank/DDBJ databases">
        <authorList>
            <person name="Bliznina A."/>
        </authorList>
    </citation>
    <scope>NUCLEOTIDE SEQUENCE [LARGE SCALE GENOMIC DNA]</scope>
</reference>
<dbReference type="EMBL" id="OU015569">
    <property type="protein sequence ID" value="CAG5100007.1"/>
    <property type="molecule type" value="Genomic_DNA"/>
</dbReference>
<sequence>MKLSLALLLGADALGAGDTSQCERVQAAFPDCACMNIAWKGSKVSKSLAGSAESELFQIAIANNADGVADTAFNIRDPTSPNYVKDYTFYMIFKREFCGVDFLNKVGDGTIKFNFMDHYAAYDSSVVNTYFQNHKNIDTLYPDIVGYPSVHKNQEAAVVQGFTLDTLQASNWPNGKAVNDLPTAKVNGQIVPNTKKDIVYVMATGLEDVVWKTDRLSCILRSMVGVRPWDKAGSEPNHTDDAECVSMAKIFW</sequence>
<gene>
    <name evidence="2" type="ORF">OKIOD_LOCUS8357</name>
</gene>
<evidence type="ECO:0000256" key="1">
    <source>
        <dbReference type="SAM" id="SignalP"/>
    </source>
</evidence>
<accession>A0ABN7SH94</accession>